<evidence type="ECO:0000313" key="2">
    <source>
        <dbReference type="EMBL" id="KAK3357137.1"/>
    </source>
</evidence>
<evidence type="ECO:0000256" key="1">
    <source>
        <dbReference type="SAM" id="MobiDB-lite"/>
    </source>
</evidence>
<dbReference type="AlphaFoldDB" id="A0AAJ0HLL0"/>
<proteinExistence type="predicted"/>
<dbReference type="Gene3D" id="1.25.40.10">
    <property type="entry name" value="Tetratricopeptide repeat domain"/>
    <property type="match status" value="1"/>
</dbReference>
<reference evidence="2" key="1">
    <citation type="journal article" date="2023" name="Mol. Phylogenet. Evol.">
        <title>Genome-scale phylogeny and comparative genomics of the fungal order Sordariales.</title>
        <authorList>
            <person name="Hensen N."/>
            <person name="Bonometti L."/>
            <person name="Westerberg I."/>
            <person name="Brannstrom I.O."/>
            <person name="Guillou S."/>
            <person name="Cros-Aarteil S."/>
            <person name="Calhoun S."/>
            <person name="Haridas S."/>
            <person name="Kuo A."/>
            <person name="Mondo S."/>
            <person name="Pangilinan J."/>
            <person name="Riley R."/>
            <person name="LaButti K."/>
            <person name="Andreopoulos B."/>
            <person name="Lipzen A."/>
            <person name="Chen C."/>
            <person name="Yan M."/>
            <person name="Daum C."/>
            <person name="Ng V."/>
            <person name="Clum A."/>
            <person name="Steindorff A."/>
            <person name="Ohm R.A."/>
            <person name="Martin F."/>
            <person name="Silar P."/>
            <person name="Natvig D.O."/>
            <person name="Lalanne C."/>
            <person name="Gautier V."/>
            <person name="Ament-Velasquez S.L."/>
            <person name="Kruys A."/>
            <person name="Hutchinson M.I."/>
            <person name="Powell A.J."/>
            <person name="Barry K."/>
            <person name="Miller A.N."/>
            <person name="Grigoriev I.V."/>
            <person name="Debuchy R."/>
            <person name="Gladieux P."/>
            <person name="Hiltunen Thoren M."/>
            <person name="Johannesson H."/>
        </authorList>
    </citation>
    <scope>NUCLEOTIDE SEQUENCE</scope>
    <source>
        <strain evidence="2">CBS 955.72</strain>
    </source>
</reference>
<keyword evidence="3" id="KW-1185">Reference proteome</keyword>
<comment type="caution">
    <text evidence="2">The sequence shown here is derived from an EMBL/GenBank/DDBJ whole genome shotgun (WGS) entry which is preliminary data.</text>
</comment>
<dbReference type="SUPFAM" id="SSF81901">
    <property type="entry name" value="HCP-like"/>
    <property type="match status" value="1"/>
</dbReference>
<feature type="compositionally biased region" description="Low complexity" evidence="1">
    <location>
        <begin position="259"/>
        <end position="271"/>
    </location>
</feature>
<name>A0AAJ0HLL0_9PEZI</name>
<organism evidence="2 3">
    <name type="scientific">Lasiosphaeria hispida</name>
    <dbReference type="NCBI Taxonomy" id="260671"/>
    <lineage>
        <taxon>Eukaryota</taxon>
        <taxon>Fungi</taxon>
        <taxon>Dikarya</taxon>
        <taxon>Ascomycota</taxon>
        <taxon>Pezizomycotina</taxon>
        <taxon>Sordariomycetes</taxon>
        <taxon>Sordariomycetidae</taxon>
        <taxon>Sordariales</taxon>
        <taxon>Lasiosphaeriaceae</taxon>
        <taxon>Lasiosphaeria</taxon>
    </lineage>
</organism>
<protein>
    <submittedName>
        <fullName evidence="2">Uncharacterized protein</fullName>
    </submittedName>
</protein>
<dbReference type="InterPro" id="IPR011990">
    <property type="entry name" value="TPR-like_helical_dom_sf"/>
</dbReference>
<reference evidence="2" key="2">
    <citation type="submission" date="2023-06" db="EMBL/GenBank/DDBJ databases">
        <authorList>
            <consortium name="Lawrence Berkeley National Laboratory"/>
            <person name="Haridas S."/>
            <person name="Hensen N."/>
            <person name="Bonometti L."/>
            <person name="Westerberg I."/>
            <person name="Brannstrom I.O."/>
            <person name="Guillou S."/>
            <person name="Cros-Aarteil S."/>
            <person name="Calhoun S."/>
            <person name="Kuo A."/>
            <person name="Mondo S."/>
            <person name="Pangilinan J."/>
            <person name="Riley R."/>
            <person name="Labutti K."/>
            <person name="Andreopoulos B."/>
            <person name="Lipzen A."/>
            <person name="Chen C."/>
            <person name="Yanf M."/>
            <person name="Daum C."/>
            <person name="Ng V."/>
            <person name="Clum A."/>
            <person name="Steindorff A."/>
            <person name="Ohm R."/>
            <person name="Martin F."/>
            <person name="Silar P."/>
            <person name="Natvig D."/>
            <person name="Lalanne C."/>
            <person name="Gautier V."/>
            <person name="Ament-Velasquez S.L."/>
            <person name="Kruys A."/>
            <person name="Hutchinson M.I."/>
            <person name="Powell A.J."/>
            <person name="Barry K."/>
            <person name="Miller A.N."/>
            <person name="Grigoriev I.V."/>
            <person name="Debuchy R."/>
            <person name="Gladieux P."/>
            <person name="Thoren M.H."/>
            <person name="Johannesson H."/>
        </authorList>
    </citation>
    <scope>NUCLEOTIDE SEQUENCE</scope>
    <source>
        <strain evidence="2">CBS 955.72</strain>
    </source>
</reference>
<feature type="region of interest" description="Disordered" evidence="1">
    <location>
        <begin position="244"/>
        <end position="274"/>
    </location>
</feature>
<sequence>MRPPQALASVGWRIPRSLSHAALPTHAVRISPAACYQQFPQCCILSQSRPYNSQGGRATPPSQRGRVRIGGPAPTFSAADVPPMGFWEPLALREAPEDLTASTFFETAKQYCAVAQTGESTWKGKLERDYGIDSYALHYTGLLLTHGPPGPTWSLGLDMLLTASSLGYDASAMTLVRLLLQTKNGVENSPYTKTFAPAVAHFNRIVAVGDNPDALTLQGFLRERKADYSGALKNFDRAIEAGSRSGDTYAPAQRKQAPGTGTNESGSSGTSQQRTPKWCWEAACHVGRGRVLLRLGDRVAAEASFRIAARELDTAGACFQLGKLLPPQEAEEYLMKAAFAASEEACLLLAASEREKATSQGELSEKEKEHRRRWAAEWFCLGRNEEAAEELGRVTS</sequence>
<dbReference type="EMBL" id="JAUIQD010000003">
    <property type="protein sequence ID" value="KAK3357137.1"/>
    <property type="molecule type" value="Genomic_DNA"/>
</dbReference>
<dbReference type="Proteomes" id="UP001275084">
    <property type="component" value="Unassembled WGS sequence"/>
</dbReference>
<gene>
    <name evidence="2" type="ORF">B0T25DRAFT_148636</name>
</gene>
<accession>A0AAJ0HLL0</accession>
<evidence type="ECO:0000313" key="3">
    <source>
        <dbReference type="Proteomes" id="UP001275084"/>
    </source>
</evidence>